<reference evidence="1 2" key="1">
    <citation type="journal article" date="2021" name="Microbiol. Resour. Announc.">
        <title>Genome Sequences of Bacteriophages cd2, cd3, and cd4, which Specifically Target Carnobacterium divergens.</title>
        <authorList>
            <person name="Zhang P."/>
            <person name="Britton A.P."/>
            <person name="Visser K.A."/>
            <person name="Welke C.A."/>
            <person name="Wassink H."/>
            <person name="Prins E."/>
            <person name="Yang X."/>
            <person name="Martin-Visscher L.A."/>
        </authorList>
    </citation>
    <scope>NUCLEOTIDE SEQUENCE [LARGE SCALE GENOMIC DNA]</scope>
    <source>
        <strain evidence="2">cd4</strain>
    </source>
</reference>
<dbReference type="EMBL" id="MZ399596">
    <property type="protein sequence ID" value="QXP45353.1"/>
    <property type="molecule type" value="Genomic_DNA"/>
</dbReference>
<proteinExistence type="predicted"/>
<sequence>MFRIKEYFKVISNKSSDRRVREAFPVGEVVCLFVDLKHAETIGVKNSKNNEINFFKGEEIYNLTQGSVKLEDC</sequence>
<keyword evidence="2" id="KW-1185">Reference proteome</keyword>
<dbReference type="Proteomes" id="UP000828872">
    <property type="component" value="Segment"/>
</dbReference>
<accession>A0AAE7SQN2</accession>
<protein>
    <submittedName>
        <fullName evidence="1">Uncharacterized protein</fullName>
    </submittedName>
</protein>
<organism evidence="1 2">
    <name type="scientific">Carnobacterium phage cd4</name>
    <dbReference type="NCBI Taxonomy" id="2849246"/>
    <lineage>
        <taxon>Viruses</taxon>
        <taxon>Duplodnaviria</taxon>
        <taxon>Heunggongvirae</taxon>
        <taxon>Uroviricota</taxon>
        <taxon>Caudoviricetes</taxon>
        <taxon>Carnodivirus</taxon>
        <taxon>Carnodivirus cd4-like</taxon>
    </lineage>
</organism>
<name>A0AAE7SQN2_9CAUD</name>
<gene>
    <name evidence="1" type="ORF">cd4_048</name>
</gene>
<evidence type="ECO:0000313" key="1">
    <source>
        <dbReference type="EMBL" id="QXP45353.1"/>
    </source>
</evidence>
<evidence type="ECO:0000313" key="2">
    <source>
        <dbReference type="Proteomes" id="UP000828872"/>
    </source>
</evidence>